<gene>
    <name evidence="2" type="ORF">SAMN02982917_0934</name>
</gene>
<evidence type="ECO:0000259" key="1">
    <source>
        <dbReference type="Pfam" id="PF01636"/>
    </source>
</evidence>
<dbReference type="RefSeq" id="WP_085082712.1">
    <property type="nucleotide sequence ID" value="NZ_FXAK01000001.1"/>
</dbReference>
<dbReference type="SUPFAM" id="SSF56112">
    <property type="entry name" value="Protein kinase-like (PK-like)"/>
    <property type="match status" value="1"/>
</dbReference>
<reference evidence="2 3" key="1">
    <citation type="submission" date="2017-04" db="EMBL/GenBank/DDBJ databases">
        <authorList>
            <person name="Afonso C.L."/>
            <person name="Miller P.J."/>
            <person name="Scott M.A."/>
            <person name="Spackman E."/>
            <person name="Goraichik I."/>
            <person name="Dimitrov K.M."/>
            <person name="Suarez D.L."/>
            <person name="Swayne D.E."/>
        </authorList>
    </citation>
    <scope>NUCLEOTIDE SEQUENCE [LARGE SCALE GENOMIC DNA]</scope>
    <source>
        <strain evidence="2 3">A2P</strain>
    </source>
</reference>
<dbReference type="Gene3D" id="3.90.1200.10">
    <property type="match status" value="1"/>
</dbReference>
<dbReference type="CDD" id="cd05154">
    <property type="entry name" value="ACAD10_11_N-like"/>
    <property type="match status" value="1"/>
</dbReference>
<organism evidence="2 3">
    <name type="scientific">Azospirillum oryzae</name>
    <dbReference type="NCBI Taxonomy" id="286727"/>
    <lineage>
        <taxon>Bacteria</taxon>
        <taxon>Pseudomonadati</taxon>
        <taxon>Pseudomonadota</taxon>
        <taxon>Alphaproteobacteria</taxon>
        <taxon>Rhodospirillales</taxon>
        <taxon>Azospirillaceae</taxon>
        <taxon>Azospirillum</taxon>
    </lineage>
</organism>
<keyword evidence="2" id="KW-0808">Transferase</keyword>
<proteinExistence type="predicted"/>
<dbReference type="OrthoDB" id="3806873at2"/>
<dbReference type="InterPro" id="IPR011009">
    <property type="entry name" value="Kinase-like_dom_sf"/>
</dbReference>
<protein>
    <submittedName>
        <fullName evidence="2">Predicted kinase, aminoglycoside phosphotransferase (APT) family</fullName>
    </submittedName>
</protein>
<dbReference type="InterPro" id="IPR052898">
    <property type="entry name" value="ACAD10-like"/>
</dbReference>
<dbReference type="InterPro" id="IPR041726">
    <property type="entry name" value="ACAD10_11_N"/>
</dbReference>
<feature type="domain" description="Aminoglycoside phosphotransferase" evidence="1">
    <location>
        <begin position="40"/>
        <end position="286"/>
    </location>
</feature>
<evidence type="ECO:0000313" key="3">
    <source>
        <dbReference type="Proteomes" id="UP000192936"/>
    </source>
</evidence>
<sequence>MPLENSMFRAPKDTARLDWAAIAGHLAAHGLRLDRETPPRQFTGGLANLNFLVSVNGTPAVLRSPPPGPLPPGANDMAREHRILSRLWRTLPLAPKSLHLCEDAGVAGHPFILLEHRPGVTLAGSAPPLLEQHPDAGARLGPLLVDCLADIHAVDPAAVGLGDFGRPDGFLDRAVAGWSKRAHLSAGPDGSPAPAVELTEWLADQLTRVRPGPATLLHNDFKLDNLILDPERLEPVAILDWDQGTRGDPLFDLATLLSYWTEAGDPPVMHDLAQMPTAGFGFPSRREAAERYAARTGRDLSEFRFHRVLALFKLAVVFQQLHDRYRSGTTSDPRYAGFGAIARGLFDFTHDIAQGRGF</sequence>
<dbReference type="PANTHER" id="PTHR47829">
    <property type="entry name" value="HYDROLASE, PUTATIVE (AFU_ORTHOLOGUE AFUA_1G12880)-RELATED"/>
    <property type="match status" value="1"/>
</dbReference>
<dbReference type="Pfam" id="PF01636">
    <property type="entry name" value="APH"/>
    <property type="match status" value="1"/>
</dbReference>
<dbReference type="InterPro" id="IPR002575">
    <property type="entry name" value="Aminoglycoside_PTrfase"/>
</dbReference>
<keyword evidence="2" id="KW-0418">Kinase</keyword>
<dbReference type="STRING" id="286727.SAMN02982917_0934"/>
<evidence type="ECO:0000313" key="2">
    <source>
        <dbReference type="EMBL" id="SMF20894.1"/>
    </source>
</evidence>
<dbReference type="AlphaFoldDB" id="A0A1X7DSR7"/>
<accession>A0A1X7DSR7</accession>
<dbReference type="GO" id="GO:0016301">
    <property type="term" value="F:kinase activity"/>
    <property type="evidence" value="ECO:0007669"/>
    <property type="project" value="UniProtKB-KW"/>
</dbReference>
<dbReference type="PANTHER" id="PTHR47829:SF1">
    <property type="entry name" value="HAD FAMILY PHOSPHATASE"/>
    <property type="match status" value="1"/>
</dbReference>
<dbReference type="Gene3D" id="3.30.200.20">
    <property type="entry name" value="Phosphorylase Kinase, domain 1"/>
    <property type="match status" value="1"/>
</dbReference>
<dbReference type="Proteomes" id="UP000192936">
    <property type="component" value="Unassembled WGS sequence"/>
</dbReference>
<name>A0A1X7DSR7_9PROT</name>
<dbReference type="EMBL" id="FXAK01000001">
    <property type="protein sequence ID" value="SMF20894.1"/>
    <property type="molecule type" value="Genomic_DNA"/>
</dbReference>